<dbReference type="AlphaFoldDB" id="A0A7X0HRA7"/>
<dbReference type="RefSeq" id="WP_246439499.1">
    <property type="nucleotide sequence ID" value="NZ_JACHGK010000006.1"/>
</dbReference>
<dbReference type="PROSITE" id="PS51257">
    <property type="entry name" value="PROKAR_LIPOPROTEIN"/>
    <property type="match status" value="1"/>
</dbReference>
<proteinExistence type="predicted"/>
<keyword evidence="3" id="KW-1185">Reference proteome</keyword>
<organism evidence="2 3">
    <name type="scientific">Bacillus benzoevorans</name>
    <dbReference type="NCBI Taxonomy" id="1456"/>
    <lineage>
        <taxon>Bacteria</taxon>
        <taxon>Bacillati</taxon>
        <taxon>Bacillota</taxon>
        <taxon>Bacilli</taxon>
        <taxon>Bacillales</taxon>
        <taxon>Bacillaceae</taxon>
        <taxon>Bacillus</taxon>
    </lineage>
</organism>
<protein>
    <recommendedName>
        <fullName evidence="1">Endospore appendages core domain-containing protein</fullName>
    </recommendedName>
</protein>
<evidence type="ECO:0000313" key="2">
    <source>
        <dbReference type="EMBL" id="MBB6445473.1"/>
    </source>
</evidence>
<sequence>MMIGGRNMGYCGCSTSLACCSPKKAVQDKVCIDWTISHTTGTDTIRVIYDTNVGNIIASGYFKFISAPLAADTVTLTFLNGAATVEEITAITAGEVKSFTVQNFDSVQITVPLASSTGVYIGEFCLTPRYKI</sequence>
<accession>A0A7X0HRA7</accession>
<name>A0A7X0HRA7_9BACI</name>
<dbReference type="Pfam" id="PF13157">
    <property type="entry name" value="Enas"/>
    <property type="match status" value="1"/>
</dbReference>
<evidence type="ECO:0000313" key="3">
    <source>
        <dbReference type="Proteomes" id="UP000531594"/>
    </source>
</evidence>
<reference evidence="2 3" key="1">
    <citation type="submission" date="2020-08" db="EMBL/GenBank/DDBJ databases">
        <title>Genomic Encyclopedia of Type Strains, Phase IV (KMG-IV): sequencing the most valuable type-strain genomes for metagenomic binning, comparative biology and taxonomic classification.</title>
        <authorList>
            <person name="Goeker M."/>
        </authorList>
    </citation>
    <scope>NUCLEOTIDE SEQUENCE [LARGE SCALE GENOMIC DNA]</scope>
    <source>
        <strain evidence="2 3">DSM 5391</strain>
    </source>
</reference>
<comment type="caution">
    <text evidence="2">The sequence shown here is derived from an EMBL/GenBank/DDBJ whole genome shotgun (WGS) entry which is preliminary data.</text>
</comment>
<dbReference type="EMBL" id="JACHGK010000006">
    <property type="protein sequence ID" value="MBB6445473.1"/>
    <property type="molecule type" value="Genomic_DNA"/>
</dbReference>
<evidence type="ECO:0000259" key="1">
    <source>
        <dbReference type="Pfam" id="PF13157"/>
    </source>
</evidence>
<gene>
    <name evidence="2" type="ORF">HNR53_002092</name>
</gene>
<dbReference type="Proteomes" id="UP000531594">
    <property type="component" value="Unassembled WGS sequence"/>
</dbReference>
<feature type="domain" description="Endospore appendages core" evidence="1">
    <location>
        <begin position="17"/>
        <end position="132"/>
    </location>
</feature>
<dbReference type="InterPro" id="IPR025055">
    <property type="entry name" value="Ena_core"/>
</dbReference>